<organism evidence="1 2">
    <name type="scientific">Candidatus Scatousia excrementigallinarum</name>
    <dbReference type="NCBI Taxonomy" id="2840935"/>
    <lineage>
        <taxon>Bacteria</taxon>
        <taxon>Candidatus Scatousia</taxon>
    </lineage>
</organism>
<name>A0A9D1JLQ9_9BACT</name>
<dbReference type="InterPro" id="IPR027417">
    <property type="entry name" value="P-loop_NTPase"/>
</dbReference>
<protein>
    <submittedName>
        <fullName evidence="1">Uncharacterized protein</fullName>
    </submittedName>
</protein>
<comment type="caution">
    <text evidence="1">The sequence shown here is derived from an EMBL/GenBank/DDBJ whole genome shotgun (WGS) entry which is preliminary data.</text>
</comment>
<evidence type="ECO:0000313" key="2">
    <source>
        <dbReference type="Proteomes" id="UP000823928"/>
    </source>
</evidence>
<dbReference type="SUPFAM" id="SSF52540">
    <property type="entry name" value="P-loop containing nucleoside triphosphate hydrolases"/>
    <property type="match status" value="1"/>
</dbReference>
<accession>A0A9D1JLQ9</accession>
<reference evidence="1" key="2">
    <citation type="journal article" date="2021" name="PeerJ">
        <title>Extensive microbial diversity within the chicken gut microbiome revealed by metagenomics and culture.</title>
        <authorList>
            <person name="Gilroy R."/>
            <person name="Ravi A."/>
            <person name="Getino M."/>
            <person name="Pursley I."/>
            <person name="Horton D.L."/>
            <person name="Alikhan N.F."/>
            <person name="Baker D."/>
            <person name="Gharbi K."/>
            <person name="Hall N."/>
            <person name="Watson M."/>
            <person name="Adriaenssens E.M."/>
            <person name="Foster-Nyarko E."/>
            <person name="Jarju S."/>
            <person name="Secka A."/>
            <person name="Antonio M."/>
            <person name="Oren A."/>
            <person name="Chaudhuri R.R."/>
            <person name="La Ragione R."/>
            <person name="Hildebrand F."/>
            <person name="Pallen M.J."/>
        </authorList>
    </citation>
    <scope>NUCLEOTIDE SEQUENCE</scope>
    <source>
        <strain evidence="1">6276</strain>
    </source>
</reference>
<proteinExistence type="predicted"/>
<evidence type="ECO:0000313" key="1">
    <source>
        <dbReference type="EMBL" id="HIS35237.1"/>
    </source>
</evidence>
<reference evidence="1" key="1">
    <citation type="submission" date="2020-10" db="EMBL/GenBank/DDBJ databases">
        <authorList>
            <person name="Gilroy R."/>
        </authorList>
    </citation>
    <scope>NUCLEOTIDE SEQUENCE</scope>
    <source>
        <strain evidence="1">6276</strain>
    </source>
</reference>
<gene>
    <name evidence="1" type="ORF">IAC10_01210</name>
</gene>
<sequence length="1418" mass="163094">METNKYLHYFDIDEEFFSAVNQQLIDEGKVDWHKFFPHETFVKLLKDTVSVLTKQHLSIWVEGGYGTGKSYAVLTLKKLLEANEEETRAYFQRYNLDHDLLNKFLNVKSQGQKIVTVHRYGAQSILNEQDLVLAVQESIRQALIDNNVEYLGEASLKDSVITWLSNAVNKMYFNTIIKDEFPTEFGGDDVDRILEKLRTYEKDQLIVLMNTIFKVARKKGIHAMTLDKEGMVKWIQDVIKANNLKAIVFIWDEFTKYFENNMSDLTSFQRLAELSETDPFYLVIVTHKSEGIFAENDNDKKLLGRFVSPTCLIELPDTMAFRLMGEAMEKTRDPNALEEWGEMLHDLFNRTQDSRQLVLKQLQKKDPKFTMDDMAKILPMHPYAALLLKHLSAQFASNQRSMFDFIKNDKGDDIHGFQWYIKNYGPEDDYPLLTIDMLWNFFYENGKEQLSSDVRNILNHYNSAHPDQLLEQQRKVLKTILLMTAISQSLGDSVELFIPTPSNIANAFEGIESMEGMQAINAARSLVDAHILYNKKLKDNKECFAPLMTAIDTTKKVESEKLIDQYTTTKLVEDAGFNSEDGTRNPTGKLLFLSPISNRFRFMLVGQDSFGQRVRRFRENPIPGRISVVMGFAKNDAESAAIGKLVKEYINNPEYDSCKIIYISAKTPLGMELYGRYKDNLSDSMTFAGNDRGNENERRREALKVLNQEWGSKLESGAFEVDWKKRNGEYVHEFLPDFSSLKDYLLHTVDRDFYPQGFEWRYTVAANLYKLSNARQGVKSAVTGICEGTFNNPNKQLKTEQVVEGAWKTDFSNKYWEEFPGLPISNLKIRIEEKIKSDFKAEGRVSIRSIYDVAKDEPFGLMPCNLTAFILGFVLREYTSDQYRYTDDQTSDVMNSVHLQTMIDEIIKNQENPDKRYRDKYIVTMTPGEKEFHRVASSVFGIPIELCTSIQITRDRIRNKMKELAFPLWTLKFVTGSLMLSTNKETVDKAIDFFGELANSGNTSEVDIANHIGQLSLTEKDLINDLVLVVTKDNCRNGMAKYLSEYKQGELVELSKEVNDAGQYLNIVAGKFTNVDAANWVWNRDTANQRIDEVIIEYKIIAETNKLLSSSQFNLKGALEAWKSQCNLIRISYEAMKDQLGNLASFMGLLKELKSIGQLLPSKEHDFYVQLSNNADEIKSFLNNQKAIFKNVCAFSLEGLDEDDVDRIFRSIHPQNNAFILPKGEYISLIDNIVQEYKKSQKKEQLKKLWHEKTGTDSPRAWSEKYKTPILAMIPSNELDKAKKAFICFSNVGATNDEVQDAIAYISSADFLTNLEDENARDAAFKLNILKEYAVVLEDCNAVREYLQKYFFDVYDWYGDNLVEKRIKEFAEHEYSTVESKKVIKIIQDMSDAELKQYLIQLAQDNVLLGIQILKSKG</sequence>
<dbReference type="Proteomes" id="UP000823928">
    <property type="component" value="Unassembled WGS sequence"/>
</dbReference>
<dbReference type="EMBL" id="DVIU01000025">
    <property type="protein sequence ID" value="HIS35237.1"/>
    <property type="molecule type" value="Genomic_DNA"/>
</dbReference>